<dbReference type="RefSeq" id="WP_135745643.1">
    <property type="nucleotide sequence ID" value="NZ_RQHT01000014.1"/>
</dbReference>
<protein>
    <submittedName>
        <fullName evidence="2">Uncharacterized protein</fullName>
    </submittedName>
</protein>
<dbReference type="OrthoDB" id="346272at2"/>
<dbReference type="AlphaFoldDB" id="A0A6H3NZS7"/>
<feature type="region of interest" description="Disordered" evidence="1">
    <location>
        <begin position="191"/>
        <end position="284"/>
    </location>
</feature>
<feature type="region of interest" description="Disordered" evidence="1">
    <location>
        <begin position="135"/>
        <end position="161"/>
    </location>
</feature>
<reference evidence="2" key="1">
    <citation type="journal article" date="2019" name="PLoS Negl. Trop. Dis.">
        <title>Revisiting the worldwide diversity of Leptospira species in the environment.</title>
        <authorList>
            <person name="Vincent A.T."/>
            <person name="Schiettekatte O."/>
            <person name="Bourhy P."/>
            <person name="Veyrier F.J."/>
            <person name="Picardeau M."/>
        </authorList>
    </citation>
    <scope>NUCLEOTIDE SEQUENCE [LARGE SCALE GENOMIC DNA]</scope>
    <source>
        <strain evidence="2">201601109</strain>
    </source>
</reference>
<proteinExistence type="predicted"/>
<accession>A0A6H3NZS7</accession>
<feature type="compositionally biased region" description="Polar residues" evidence="1">
    <location>
        <begin position="346"/>
        <end position="357"/>
    </location>
</feature>
<feature type="compositionally biased region" description="Polar residues" evidence="1">
    <location>
        <begin position="233"/>
        <end position="253"/>
    </location>
</feature>
<evidence type="ECO:0000313" key="2">
    <source>
        <dbReference type="EMBL" id="TGN16010.1"/>
    </source>
</evidence>
<feature type="compositionally biased region" description="Polar residues" evidence="1">
    <location>
        <begin position="275"/>
        <end position="284"/>
    </location>
</feature>
<comment type="caution">
    <text evidence="2">The sequence shown here is derived from an EMBL/GenBank/DDBJ whole genome shotgun (WGS) entry which is preliminary data.</text>
</comment>
<dbReference type="Proteomes" id="UP000297649">
    <property type="component" value="Unassembled WGS sequence"/>
</dbReference>
<feature type="region of interest" description="Disordered" evidence="1">
    <location>
        <begin position="342"/>
        <end position="362"/>
    </location>
</feature>
<dbReference type="EMBL" id="RQHU01000005">
    <property type="protein sequence ID" value="TGN16010.1"/>
    <property type="molecule type" value="Genomic_DNA"/>
</dbReference>
<organism evidence="2 3">
    <name type="scientific">Leptospira bandrabouensis</name>
    <dbReference type="NCBI Taxonomy" id="2484903"/>
    <lineage>
        <taxon>Bacteria</taxon>
        <taxon>Pseudomonadati</taxon>
        <taxon>Spirochaetota</taxon>
        <taxon>Spirochaetia</taxon>
        <taxon>Leptospirales</taxon>
        <taxon>Leptospiraceae</taxon>
        <taxon>Leptospira</taxon>
    </lineage>
</organism>
<evidence type="ECO:0000256" key="1">
    <source>
        <dbReference type="SAM" id="MobiDB-lite"/>
    </source>
</evidence>
<keyword evidence="3" id="KW-1185">Reference proteome</keyword>
<feature type="compositionally biased region" description="Basic and acidic residues" evidence="1">
    <location>
        <begin position="207"/>
        <end position="232"/>
    </location>
</feature>
<gene>
    <name evidence="2" type="ORF">EHR08_06965</name>
</gene>
<sequence length="566" mass="60532">MIGLGNTTQNASISFSQRGDTTVQGSYSLAGGVQLAGDVTTNGAANIGLNYNPTGEGPRRDWNFSLMYDMAGTGLSGSIGYTDPGSNLGLTSTFNQDGMSTSAELTGVGIATNGPNGFQLDEINFAEQNINAAQDRTQDDQNPKGIGSEDSPPNENDFFDDMTNAGQALAGLLAGGAAVVTGLFGGSPIPAAGGAATPAPSASETVVLERDRRREEDDNSDVADHQDLDRNNDTPGSDLANSDSMDQMNPSLDNDYENGSDSENPRSALLDPPTSVDNDISTGQGAFQAPVESTQVTMGTTDSSIPSQEFLDNVEDITNTHAPKVLTNDDGNQAYFAETKGDTKNDATNSEGFQVNSRNEEPVKRDAGIEDKIIKLQSDFIEKLNTAKTLGDVKFIMDALVGDINNLPLKERLQAISVINAMNINLPLNSYFGNNDLKVTVPVFDKPSTYQLNESYGTQVLKENLPGIIKTSVDQIPKPDPQKILKQLGELDSGYEKDKETLKAKDAEYEKLKIQLTGLTITKDGITKPLIQVNSSDTTIQKDIDRLNPLESEKKITGSNIKLRVI</sequence>
<evidence type="ECO:0000313" key="3">
    <source>
        <dbReference type="Proteomes" id="UP000297649"/>
    </source>
</evidence>
<feature type="compositionally biased region" description="Low complexity" evidence="1">
    <location>
        <begin position="191"/>
        <end position="203"/>
    </location>
</feature>
<name>A0A6H3NZS7_9LEPT</name>